<comment type="similarity">
    <text evidence="1">Belongs to the AHA1 family.</text>
</comment>
<evidence type="ECO:0000313" key="4">
    <source>
        <dbReference type="EMBL" id="MFA1773181.1"/>
    </source>
</evidence>
<dbReference type="Proteomes" id="UP000323866">
    <property type="component" value="Unassembled WGS sequence"/>
</dbReference>
<organism evidence="3 5">
    <name type="scientific">Rufibacter glacialis</name>
    <dbReference type="NCBI Taxonomy" id="1259555"/>
    <lineage>
        <taxon>Bacteria</taxon>
        <taxon>Pseudomonadati</taxon>
        <taxon>Bacteroidota</taxon>
        <taxon>Cytophagia</taxon>
        <taxon>Cytophagales</taxon>
        <taxon>Hymenobacteraceae</taxon>
        <taxon>Rufibacter</taxon>
    </lineage>
</organism>
<evidence type="ECO:0000313" key="6">
    <source>
        <dbReference type="Proteomes" id="UP001570846"/>
    </source>
</evidence>
<keyword evidence="6" id="KW-1185">Reference proteome</keyword>
<evidence type="ECO:0000259" key="2">
    <source>
        <dbReference type="Pfam" id="PF08327"/>
    </source>
</evidence>
<dbReference type="OrthoDB" id="2355173at2"/>
<dbReference type="AlphaFoldDB" id="A0A5M8Q4E8"/>
<dbReference type="EMBL" id="JBGOGF010000011">
    <property type="protein sequence ID" value="MFA1773181.1"/>
    <property type="molecule type" value="Genomic_DNA"/>
</dbReference>
<proteinExistence type="inferred from homology"/>
<protein>
    <submittedName>
        <fullName evidence="3">SRPBCC domain-containing protein</fullName>
    </submittedName>
</protein>
<sequence length="147" mass="16601">MAQAPIVVTCTLPASPEKVWQALTDRDQMKEWYFDLAAFKPEVGFTFQFTGGTEENSYLHLCEVTEVIPRQKLTYSWRYEGYPGITYVTFALLPVEGKTQLTLTHTGLETFPQDNPDFAAENFVAGWQEIIGQLLPAYLEKDPSPAS</sequence>
<accession>A0A5M8Q4E8</accession>
<dbReference type="RefSeq" id="WP_149100376.1">
    <property type="nucleotide sequence ID" value="NZ_BMMG01000008.1"/>
</dbReference>
<feature type="domain" description="Activator of Hsp90 ATPase homologue 1/2-like C-terminal" evidence="2">
    <location>
        <begin position="14"/>
        <end position="139"/>
    </location>
</feature>
<dbReference type="EMBL" id="VKKZ01000025">
    <property type="protein sequence ID" value="KAA6430719.1"/>
    <property type="molecule type" value="Genomic_DNA"/>
</dbReference>
<reference evidence="4 6" key="3">
    <citation type="submission" date="2024-08" db="EMBL/GenBank/DDBJ databases">
        <authorList>
            <person name="Wei W."/>
        </authorList>
    </citation>
    <scope>NUCLEOTIDE SEQUENCE [LARGE SCALE GENOMIC DNA]</scope>
    <source>
        <strain evidence="4 6">XU2</strain>
    </source>
</reference>
<dbReference type="CDD" id="cd07814">
    <property type="entry name" value="SRPBCC_CalC_Aha1-like"/>
    <property type="match status" value="1"/>
</dbReference>
<name>A0A5M8Q4E8_9BACT</name>
<comment type="caution">
    <text evidence="3">The sequence shown here is derived from an EMBL/GenBank/DDBJ whole genome shotgun (WGS) entry which is preliminary data.</text>
</comment>
<gene>
    <name evidence="4" type="ORF">ACD591_17910</name>
    <name evidence="3" type="ORF">FOE74_19830</name>
</gene>
<dbReference type="InterPro" id="IPR013538">
    <property type="entry name" value="ASHA1/2-like_C"/>
</dbReference>
<dbReference type="InterPro" id="IPR023393">
    <property type="entry name" value="START-like_dom_sf"/>
</dbReference>
<evidence type="ECO:0000313" key="3">
    <source>
        <dbReference type="EMBL" id="KAA6430719.1"/>
    </source>
</evidence>
<evidence type="ECO:0000313" key="5">
    <source>
        <dbReference type="Proteomes" id="UP000323866"/>
    </source>
</evidence>
<dbReference type="SUPFAM" id="SSF55961">
    <property type="entry name" value="Bet v1-like"/>
    <property type="match status" value="1"/>
</dbReference>
<dbReference type="Pfam" id="PF08327">
    <property type="entry name" value="AHSA1"/>
    <property type="match status" value="1"/>
</dbReference>
<evidence type="ECO:0000256" key="1">
    <source>
        <dbReference type="ARBA" id="ARBA00006817"/>
    </source>
</evidence>
<dbReference type="Gene3D" id="3.30.530.20">
    <property type="match status" value="1"/>
</dbReference>
<dbReference type="Proteomes" id="UP001570846">
    <property type="component" value="Unassembled WGS sequence"/>
</dbReference>
<reference evidence="3 5" key="2">
    <citation type="submission" date="2019-09" db="EMBL/GenBank/DDBJ databases">
        <title>A bacterium isolated from glacier soil.</title>
        <authorList>
            <person name="Liu Q."/>
        </authorList>
    </citation>
    <scope>NUCLEOTIDE SEQUENCE [LARGE SCALE GENOMIC DNA]</scope>
    <source>
        <strain evidence="3 5">MDT1-10-3</strain>
    </source>
</reference>
<reference evidence="3 5" key="1">
    <citation type="submission" date="2019-07" db="EMBL/GenBank/DDBJ databases">
        <authorList>
            <person name="Qu J.-H."/>
        </authorList>
    </citation>
    <scope>NUCLEOTIDE SEQUENCE [LARGE SCALE GENOMIC DNA]</scope>
    <source>
        <strain evidence="3 5">MDT1-10-3</strain>
    </source>
</reference>